<organism evidence="2 3">
    <name type="scientific">Chionoecetes opilio</name>
    <name type="common">Atlantic snow crab</name>
    <name type="synonym">Cancer opilio</name>
    <dbReference type="NCBI Taxonomy" id="41210"/>
    <lineage>
        <taxon>Eukaryota</taxon>
        <taxon>Metazoa</taxon>
        <taxon>Ecdysozoa</taxon>
        <taxon>Arthropoda</taxon>
        <taxon>Crustacea</taxon>
        <taxon>Multicrustacea</taxon>
        <taxon>Malacostraca</taxon>
        <taxon>Eumalacostraca</taxon>
        <taxon>Eucarida</taxon>
        <taxon>Decapoda</taxon>
        <taxon>Pleocyemata</taxon>
        <taxon>Brachyura</taxon>
        <taxon>Eubrachyura</taxon>
        <taxon>Majoidea</taxon>
        <taxon>Majidae</taxon>
        <taxon>Chionoecetes</taxon>
    </lineage>
</organism>
<evidence type="ECO:0000313" key="2">
    <source>
        <dbReference type="EMBL" id="KAG0710338.1"/>
    </source>
</evidence>
<dbReference type="Proteomes" id="UP000770661">
    <property type="component" value="Unassembled WGS sequence"/>
</dbReference>
<feature type="region of interest" description="Disordered" evidence="1">
    <location>
        <begin position="170"/>
        <end position="216"/>
    </location>
</feature>
<feature type="compositionally biased region" description="Low complexity" evidence="1">
    <location>
        <begin position="170"/>
        <end position="185"/>
    </location>
</feature>
<sequence length="216" mass="24145">MYVAWRGRSSGLHDTGSITGVMPTSVASYPYWSGSGLVTAGVDPESFYERCHSGNLTWRAILISWTAAILAAEGPLTVARAERGGISAPFGDDGNARQIPAGGDSPPSYLHWWHLQEIPDWWIFDRRTNTSEPKAASSFLHEEKMKYRQLLQQYTEHYWTPRSKNFSDKVSSISSSSPMGMVSRSQWTPLQTKERQEHIENASSSIQMLPSSDNSM</sequence>
<evidence type="ECO:0000313" key="3">
    <source>
        <dbReference type="Proteomes" id="UP000770661"/>
    </source>
</evidence>
<accession>A0A8J4XN83</accession>
<evidence type="ECO:0000256" key="1">
    <source>
        <dbReference type="SAM" id="MobiDB-lite"/>
    </source>
</evidence>
<dbReference type="EMBL" id="JACEEZ010024291">
    <property type="protein sequence ID" value="KAG0710338.1"/>
    <property type="molecule type" value="Genomic_DNA"/>
</dbReference>
<keyword evidence="3" id="KW-1185">Reference proteome</keyword>
<comment type="caution">
    <text evidence="2">The sequence shown here is derived from an EMBL/GenBank/DDBJ whole genome shotgun (WGS) entry which is preliminary data.</text>
</comment>
<feature type="compositionally biased region" description="Polar residues" evidence="1">
    <location>
        <begin position="201"/>
        <end position="216"/>
    </location>
</feature>
<dbReference type="AlphaFoldDB" id="A0A8J4XN83"/>
<name>A0A8J4XN83_CHIOP</name>
<protein>
    <submittedName>
        <fullName evidence="2">Uncharacterized protein</fullName>
    </submittedName>
</protein>
<reference evidence="2" key="1">
    <citation type="submission" date="2020-07" db="EMBL/GenBank/DDBJ databases">
        <title>The High-quality genome of the commercially important snow crab, Chionoecetes opilio.</title>
        <authorList>
            <person name="Jeong J.-H."/>
            <person name="Ryu S."/>
        </authorList>
    </citation>
    <scope>NUCLEOTIDE SEQUENCE</scope>
    <source>
        <strain evidence="2">MADBK_172401_WGS</strain>
        <tissue evidence="2">Digestive gland</tissue>
    </source>
</reference>
<proteinExistence type="predicted"/>
<gene>
    <name evidence="2" type="ORF">GWK47_023029</name>
</gene>